<comment type="caution">
    <text evidence="2">The sequence shown here is derived from an EMBL/GenBank/DDBJ whole genome shotgun (WGS) entry which is preliminary data.</text>
</comment>
<evidence type="ECO:0000256" key="1">
    <source>
        <dbReference type="SAM" id="MobiDB-lite"/>
    </source>
</evidence>
<protein>
    <submittedName>
        <fullName evidence="2">Uncharacterized protein</fullName>
    </submittedName>
</protein>
<feature type="compositionally biased region" description="Basic and acidic residues" evidence="1">
    <location>
        <begin position="11"/>
        <end position="25"/>
    </location>
</feature>
<dbReference type="AlphaFoldDB" id="A0AAJ0B9I0"/>
<dbReference type="EMBL" id="MU839836">
    <property type="protein sequence ID" value="KAK1754178.1"/>
    <property type="molecule type" value="Genomic_DNA"/>
</dbReference>
<sequence>MRWFFSKAKAKAAEKKRKPDAERLQREDAAYETLKMTGGTAIAGTVPFDERPDRFNNLQVNKQ</sequence>
<evidence type="ECO:0000313" key="3">
    <source>
        <dbReference type="Proteomes" id="UP001239445"/>
    </source>
</evidence>
<gene>
    <name evidence="2" type="ORF">QBC47DRAFT_403566</name>
</gene>
<keyword evidence="3" id="KW-1185">Reference proteome</keyword>
<organism evidence="2 3">
    <name type="scientific">Echria macrotheca</name>
    <dbReference type="NCBI Taxonomy" id="438768"/>
    <lineage>
        <taxon>Eukaryota</taxon>
        <taxon>Fungi</taxon>
        <taxon>Dikarya</taxon>
        <taxon>Ascomycota</taxon>
        <taxon>Pezizomycotina</taxon>
        <taxon>Sordariomycetes</taxon>
        <taxon>Sordariomycetidae</taxon>
        <taxon>Sordariales</taxon>
        <taxon>Schizotheciaceae</taxon>
        <taxon>Echria</taxon>
    </lineage>
</organism>
<evidence type="ECO:0000313" key="2">
    <source>
        <dbReference type="EMBL" id="KAK1754178.1"/>
    </source>
</evidence>
<name>A0AAJ0B9I0_9PEZI</name>
<feature type="region of interest" description="Disordered" evidence="1">
    <location>
        <begin position="43"/>
        <end position="63"/>
    </location>
</feature>
<accession>A0AAJ0B9I0</accession>
<dbReference type="Proteomes" id="UP001239445">
    <property type="component" value="Unassembled WGS sequence"/>
</dbReference>
<reference evidence="2" key="1">
    <citation type="submission" date="2023-06" db="EMBL/GenBank/DDBJ databases">
        <title>Genome-scale phylogeny and comparative genomics of the fungal order Sordariales.</title>
        <authorList>
            <consortium name="Lawrence Berkeley National Laboratory"/>
            <person name="Hensen N."/>
            <person name="Bonometti L."/>
            <person name="Westerberg I."/>
            <person name="Brannstrom I.O."/>
            <person name="Guillou S."/>
            <person name="Cros-Aarteil S."/>
            <person name="Calhoun S."/>
            <person name="Haridas S."/>
            <person name="Kuo A."/>
            <person name="Mondo S."/>
            <person name="Pangilinan J."/>
            <person name="Riley R."/>
            <person name="Labutti K."/>
            <person name="Andreopoulos B."/>
            <person name="Lipzen A."/>
            <person name="Chen C."/>
            <person name="Yanf M."/>
            <person name="Daum C."/>
            <person name="Ng V."/>
            <person name="Clum A."/>
            <person name="Steindorff A."/>
            <person name="Ohm R."/>
            <person name="Martin F."/>
            <person name="Silar P."/>
            <person name="Natvig D."/>
            <person name="Lalanne C."/>
            <person name="Gautier V."/>
            <person name="Ament-Velasquez S.L."/>
            <person name="Kruys A."/>
            <person name="Hutchinson M.I."/>
            <person name="Powell A.J."/>
            <person name="Barry K."/>
            <person name="Miller A.N."/>
            <person name="Grigoriev I.V."/>
            <person name="Debuchy R."/>
            <person name="Gladieux P."/>
            <person name="Thoren M.H."/>
            <person name="Johannesson H."/>
        </authorList>
    </citation>
    <scope>NUCLEOTIDE SEQUENCE</scope>
    <source>
        <strain evidence="2">PSN4</strain>
    </source>
</reference>
<feature type="region of interest" description="Disordered" evidence="1">
    <location>
        <begin position="1"/>
        <end position="25"/>
    </location>
</feature>
<proteinExistence type="predicted"/>